<dbReference type="PANTHER" id="PTHR12526:SF630">
    <property type="entry name" value="GLYCOSYLTRANSFERASE"/>
    <property type="match status" value="1"/>
</dbReference>
<sequence length="378" mass="42285">MNCCIMIRVLHIMSTVSGGGVERRRLSLAKAFKGSNFQMKLVGTFKSGAIAEQIEENGVEIIEVGEFNGPLHWEKHRKIQKIIDDFQPHIIHGAVYEGVTMAAINGFIKKVPVVILEETSDPQNRSAKADFLLRIFSWTADRFIAIAPNVADYLINTAKIDSKKVITINNGVAIPREVSPEEIKNLRNQYHIKPNDFVIGTVGRLFDDHKKITDIIAAIKMVENVDNLKLLVVGSGRDEELIKQRAIDLGVQDKVIFTGYQFDTAPFYKLMNVFCIASQREGFGLVAAEAMLHHLPVIATKVGGLQNVVVHDDTGILINPNQPKDIALAINKLYSDPQLLDSFADKGFKRAMDNYTEERYVKEVEALYLDLLKQKGIN</sequence>
<protein>
    <submittedName>
        <fullName evidence="3">Glycosyltransferase family 1 protein</fullName>
    </submittedName>
</protein>
<feature type="domain" description="Glycosyl transferase family 1" evidence="1">
    <location>
        <begin position="184"/>
        <end position="349"/>
    </location>
</feature>
<organism evidence="3 4">
    <name type="scientific">Epilithonimonas vandammei</name>
    <dbReference type="NCBI Taxonomy" id="2487072"/>
    <lineage>
        <taxon>Bacteria</taxon>
        <taxon>Pseudomonadati</taxon>
        <taxon>Bacteroidota</taxon>
        <taxon>Flavobacteriia</taxon>
        <taxon>Flavobacteriales</taxon>
        <taxon>Weeksellaceae</taxon>
        <taxon>Chryseobacterium group</taxon>
        <taxon>Epilithonimonas</taxon>
    </lineage>
</organism>
<evidence type="ECO:0000259" key="1">
    <source>
        <dbReference type="Pfam" id="PF00534"/>
    </source>
</evidence>
<dbReference type="PANTHER" id="PTHR12526">
    <property type="entry name" value="GLYCOSYLTRANSFERASE"/>
    <property type="match status" value="1"/>
</dbReference>
<dbReference type="Gene3D" id="3.40.50.2000">
    <property type="entry name" value="Glycogen Phosphorylase B"/>
    <property type="match status" value="2"/>
</dbReference>
<dbReference type="InterPro" id="IPR001296">
    <property type="entry name" value="Glyco_trans_1"/>
</dbReference>
<feature type="domain" description="Glycosyltransferase subfamily 4-like N-terminal" evidence="2">
    <location>
        <begin position="19"/>
        <end position="172"/>
    </location>
</feature>
<dbReference type="AlphaFoldDB" id="A0A3G8ZC42"/>
<reference evidence="4" key="1">
    <citation type="submission" date="2018-11" db="EMBL/GenBank/DDBJ databases">
        <title>Proposal to divide the Flavobacteriaceae and reorganize its genera based on Amino Acid Identity values calculated from whole genome sequences.</title>
        <authorList>
            <person name="Nicholson A.C."/>
            <person name="Gulvik C.A."/>
            <person name="Whitney A.M."/>
            <person name="Sheth M."/>
            <person name="Batra D."/>
            <person name="Pryor J."/>
            <person name="Bernardet J.-F."/>
            <person name="Hugo C."/>
            <person name="Kampfer P."/>
            <person name="Newman J.D."/>
            <person name="McQuiston J.R."/>
        </authorList>
    </citation>
    <scope>NUCLEOTIDE SEQUENCE [LARGE SCALE GENOMIC DNA]</scope>
    <source>
        <strain evidence="4">H6466</strain>
    </source>
</reference>
<dbReference type="KEGG" id="eva:EIB75_02975"/>
<evidence type="ECO:0000313" key="3">
    <source>
        <dbReference type="EMBL" id="AZI54285.1"/>
    </source>
</evidence>
<keyword evidence="3" id="KW-0808">Transferase</keyword>
<dbReference type="Proteomes" id="UP000272316">
    <property type="component" value="Chromosome"/>
</dbReference>
<dbReference type="Pfam" id="PF13439">
    <property type="entry name" value="Glyco_transf_4"/>
    <property type="match status" value="1"/>
</dbReference>
<dbReference type="GO" id="GO:0016757">
    <property type="term" value="F:glycosyltransferase activity"/>
    <property type="evidence" value="ECO:0007669"/>
    <property type="project" value="InterPro"/>
</dbReference>
<dbReference type="InterPro" id="IPR028098">
    <property type="entry name" value="Glyco_trans_4-like_N"/>
</dbReference>
<evidence type="ECO:0000313" key="4">
    <source>
        <dbReference type="Proteomes" id="UP000272316"/>
    </source>
</evidence>
<name>A0A3G8ZC42_9FLAO</name>
<dbReference type="Pfam" id="PF00534">
    <property type="entry name" value="Glycos_transf_1"/>
    <property type="match status" value="1"/>
</dbReference>
<evidence type="ECO:0000259" key="2">
    <source>
        <dbReference type="Pfam" id="PF13439"/>
    </source>
</evidence>
<accession>A0A3G8ZC42</accession>
<proteinExistence type="predicted"/>
<dbReference type="EMBL" id="CP034160">
    <property type="protein sequence ID" value="AZI54285.1"/>
    <property type="molecule type" value="Genomic_DNA"/>
</dbReference>
<dbReference type="CDD" id="cd03801">
    <property type="entry name" value="GT4_PimA-like"/>
    <property type="match status" value="1"/>
</dbReference>
<dbReference type="SUPFAM" id="SSF53756">
    <property type="entry name" value="UDP-Glycosyltransferase/glycogen phosphorylase"/>
    <property type="match status" value="1"/>
</dbReference>
<gene>
    <name evidence="3" type="ORF">EIB75_02975</name>
</gene>